<dbReference type="SUPFAM" id="SSF56349">
    <property type="entry name" value="DNA breaking-rejoining enzymes"/>
    <property type="match status" value="1"/>
</dbReference>
<keyword evidence="6" id="KW-1185">Reference proteome</keyword>
<evidence type="ECO:0000313" key="6">
    <source>
        <dbReference type="Proteomes" id="UP000647339"/>
    </source>
</evidence>
<evidence type="ECO:0000256" key="1">
    <source>
        <dbReference type="ARBA" id="ARBA00008857"/>
    </source>
</evidence>
<sequence length="332" mass="39167">MYLIERPKNVLERQHNKETMMQAEAIQASRQLDVHAQRFEFLNSGLEEMDLLEFFKKMVRNKWTSDSTHANWQAAFKYFKLYTNGTCSNRDIDRAFCEDYKYYLNNCTSLKSRTRKLSTNSKASYYGKFMLVLEEAYKRDYLTENFRLKVDGLKQEESVREYLTLEELNKTPCEVPKLREASIFSALTGLRWSDLIDLTWSQFHFSQVTGYYINIRHAKTNRSQTLNISRQAIEIIKPLIIDPESRIFDGLKYSMWTNSKLSDWIMRAGITKKITFHCFRHTFATLQLSLGTDIYTASKLLNHRNVKTTQIYAKVVDERKREAVERIPDLGI</sequence>
<evidence type="ECO:0000256" key="3">
    <source>
        <dbReference type="ARBA" id="ARBA00023172"/>
    </source>
</evidence>
<comment type="similarity">
    <text evidence="1">Belongs to the 'phage' integrase family.</text>
</comment>
<dbReference type="PROSITE" id="PS51898">
    <property type="entry name" value="TYR_RECOMBINASE"/>
    <property type="match status" value="1"/>
</dbReference>
<evidence type="ECO:0000259" key="4">
    <source>
        <dbReference type="PROSITE" id="PS51898"/>
    </source>
</evidence>
<dbReference type="Pfam" id="PF00589">
    <property type="entry name" value="Phage_integrase"/>
    <property type="match status" value="1"/>
</dbReference>
<dbReference type="InterPro" id="IPR013762">
    <property type="entry name" value="Integrase-like_cat_sf"/>
</dbReference>
<dbReference type="PANTHER" id="PTHR30349:SF64">
    <property type="entry name" value="PROPHAGE INTEGRASE INTD-RELATED"/>
    <property type="match status" value="1"/>
</dbReference>
<organism evidence="5 6">
    <name type="scientific">Echinicola rosea</name>
    <dbReference type="NCBI Taxonomy" id="1807691"/>
    <lineage>
        <taxon>Bacteria</taxon>
        <taxon>Pseudomonadati</taxon>
        <taxon>Bacteroidota</taxon>
        <taxon>Cytophagia</taxon>
        <taxon>Cytophagales</taxon>
        <taxon>Cyclobacteriaceae</taxon>
        <taxon>Echinicola</taxon>
    </lineage>
</organism>
<dbReference type="InterPro" id="IPR050090">
    <property type="entry name" value="Tyrosine_recombinase_XerCD"/>
</dbReference>
<name>A0ABQ1VAJ0_9BACT</name>
<dbReference type="Gene3D" id="1.10.150.130">
    <property type="match status" value="1"/>
</dbReference>
<dbReference type="Pfam" id="PF13102">
    <property type="entry name" value="Phage_int_SAM_5"/>
    <property type="match status" value="1"/>
</dbReference>
<dbReference type="InterPro" id="IPR002104">
    <property type="entry name" value="Integrase_catalytic"/>
</dbReference>
<dbReference type="EMBL" id="BMIU01000031">
    <property type="protein sequence ID" value="GGF49177.1"/>
    <property type="molecule type" value="Genomic_DNA"/>
</dbReference>
<dbReference type="PANTHER" id="PTHR30349">
    <property type="entry name" value="PHAGE INTEGRASE-RELATED"/>
    <property type="match status" value="1"/>
</dbReference>
<dbReference type="CDD" id="cd01185">
    <property type="entry name" value="INTN1_C_like"/>
    <property type="match status" value="1"/>
</dbReference>
<dbReference type="InterPro" id="IPR010998">
    <property type="entry name" value="Integrase_recombinase_N"/>
</dbReference>
<protein>
    <submittedName>
        <fullName evidence="5">Transposase</fullName>
    </submittedName>
</protein>
<dbReference type="Gene3D" id="1.10.443.10">
    <property type="entry name" value="Intergrase catalytic core"/>
    <property type="match status" value="1"/>
</dbReference>
<feature type="domain" description="Tyr recombinase" evidence="4">
    <location>
        <begin position="158"/>
        <end position="325"/>
    </location>
</feature>
<reference evidence="6" key="1">
    <citation type="journal article" date="2019" name="Int. J. Syst. Evol. Microbiol.">
        <title>The Global Catalogue of Microorganisms (GCM) 10K type strain sequencing project: providing services to taxonomists for standard genome sequencing and annotation.</title>
        <authorList>
            <consortium name="The Broad Institute Genomics Platform"/>
            <consortium name="The Broad Institute Genome Sequencing Center for Infectious Disease"/>
            <person name="Wu L."/>
            <person name="Ma J."/>
        </authorList>
    </citation>
    <scope>NUCLEOTIDE SEQUENCE [LARGE SCALE GENOMIC DNA]</scope>
    <source>
        <strain evidence="6">CGMCC 1.15407</strain>
    </source>
</reference>
<gene>
    <name evidence="5" type="ORF">GCM10011339_42230</name>
</gene>
<evidence type="ECO:0000256" key="2">
    <source>
        <dbReference type="ARBA" id="ARBA00023125"/>
    </source>
</evidence>
<accession>A0ABQ1VAJ0</accession>
<comment type="caution">
    <text evidence="5">The sequence shown here is derived from an EMBL/GenBank/DDBJ whole genome shotgun (WGS) entry which is preliminary data.</text>
</comment>
<keyword evidence="2" id="KW-0238">DNA-binding</keyword>
<evidence type="ECO:0000313" key="5">
    <source>
        <dbReference type="EMBL" id="GGF49177.1"/>
    </source>
</evidence>
<proteinExistence type="inferred from homology"/>
<keyword evidence="3" id="KW-0233">DNA recombination</keyword>
<dbReference type="Proteomes" id="UP000647339">
    <property type="component" value="Unassembled WGS sequence"/>
</dbReference>
<dbReference type="InterPro" id="IPR011010">
    <property type="entry name" value="DNA_brk_join_enz"/>
</dbReference>
<dbReference type="InterPro" id="IPR025269">
    <property type="entry name" value="SAM-like_dom"/>
</dbReference>